<name>A0ABZ2PN30_9NOCA</name>
<gene>
    <name evidence="2" type="ORF">WDS16_08690</name>
</gene>
<dbReference type="RefSeq" id="WP_338892037.1">
    <property type="nucleotide sequence ID" value="NZ_CP147846.1"/>
</dbReference>
<proteinExistence type="predicted"/>
<dbReference type="Proteomes" id="UP001432000">
    <property type="component" value="Chromosome"/>
</dbReference>
<organism evidence="2 3">
    <name type="scientific">Rhodococcus sovatensis</name>
    <dbReference type="NCBI Taxonomy" id="1805840"/>
    <lineage>
        <taxon>Bacteria</taxon>
        <taxon>Bacillati</taxon>
        <taxon>Actinomycetota</taxon>
        <taxon>Actinomycetes</taxon>
        <taxon>Mycobacteriales</taxon>
        <taxon>Nocardiaceae</taxon>
        <taxon>Rhodococcus</taxon>
    </lineage>
</organism>
<accession>A0ABZ2PN30</accession>
<evidence type="ECO:0000256" key="1">
    <source>
        <dbReference type="SAM" id="MobiDB-lite"/>
    </source>
</evidence>
<dbReference type="EMBL" id="CP147846">
    <property type="protein sequence ID" value="WXG70554.1"/>
    <property type="molecule type" value="Genomic_DNA"/>
</dbReference>
<reference evidence="2 3" key="1">
    <citation type="submission" date="2024-03" db="EMBL/GenBank/DDBJ databases">
        <title>Natural products discovery in diverse microorganisms through a two-stage MS feature dereplication strategy.</title>
        <authorList>
            <person name="Zhang R."/>
        </authorList>
    </citation>
    <scope>NUCLEOTIDE SEQUENCE [LARGE SCALE GENOMIC DNA]</scope>
    <source>
        <strain evidence="2 3">18930</strain>
    </source>
</reference>
<feature type="region of interest" description="Disordered" evidence="1">
    <location>
        <begin position="1"/>
        <end position="21"/>
    </location>
</feature>
<evidence type="ECO:0000313" key="2">
    <source>
        <dbReference type="EMBL" id="WXG70554.1"/>
    </source>
</evidence>
<evidence type="ECO:0000313" key="3">
    <source>
        <dbReference type="Proteomes" id="UP001432000"/>
    </source>
</evidence>
<keyword evidence="3" id="KW-1185">Reference proteome</keyword>
<sequence>MTSRHVRSLLDAAPQHSSELGSITRLTAEDFPLLTGFTPSDPLVAPRTNPVDPVEDPES</sequence>
<protein>
    <submittedName>
        <fullName evidence="2">Uncharacterized protein</fullName>
    </submittedName>
</protein>
<feature type="region of interest" description="Disordered" evidence="1">
    <location>
        <begin position="35"/>
        <end position="59"/>
    </location>
</feature>